<comment type="cofactor">
    <cofactor evidence="1">
        <name>pyridoxal 5'-phosphate</name>
        <dbReference type="ChEBI" id="CHEBI:597326"/>
    </cofactor>
</comment>
<evidence type="ECO:0000313" key="4">
    <source>
        <dbReference type="EMBL" id="GGC69107.1"/>
    </source>
</evidence>
<proteinExistence type="predicted"/>
<evidence type="ECO:0000259" key="3">
    <source>
        <dbReference type="Pfam" id="PF00266"/>
    </source>
</evidence>
<reference evidence="4" key="1">
    <citation type="journal article" date="2014" name="Int. J. Syst. Evol. Microbiol.">
        <title>Complete genome sequence of Corynebacterium casei LMG S-19264T (=DSM 44701T), isolated from a smear-ripened cheese.</title>
        <authorList>
            <consortium name="US DOE Joint Genome Institute (JGI-PGF)"/>
            <person name="Walter F."/>
            <person name="Albersmeier A."/>
            <person name="Kalinowski J."/>
            <person name="Ruckert C."/>
        </authorList>
    </citation>
    <scope>NUCLEOTIDE SEQUENCE</scope>
    <source>
        <strain evidence="4">CGMCC 1.15478</strain>
    </source>
</reference>
<dbReference type="Gene3D" id="3.40.640.10">
    <property type="entry name" value="Type I PLP-dependent aspartate aminotransferase-like (Major domain)"/>
    <property type="match status" value="1"/>
</dbReference>
<name>A0A916UDL1_9ACTN</name>
<dbReference type="RefSeq" id="WP_188674526.1">
    <property type="nucleotide sequence ID" value="NZ_BMJH01000002.1"/>
</dbReference>
<reference evidence="4" key="2">
    <citation type="submission" date="2020-09" db="EMBL/GenBank/DDBJ databases">
        <authorList>
            <person name="Sun Q."/>
            <person name="Zhou Y."/>
        </authorList>
    </citation>
    <scope>NUCLEOTIDE SEQUENCE</scope>
    <source>
        <strain evidence="4">CGMCC 1.15478</strain>
    </source>
</reference>
<evidence type="ECO:0000256" key="2">
    <source>
        <dbReference type="ARBA" id="ARBA00022898"/>
    </source>
</evidence>
<dbReference type="InterPro" id="IPR000192">
    <property type="entry name" value="Aminotrans_V_dom"/>
</dbReference>
<dbReference type="InterPro" id="IPR015422">
    <property type="entry name" value="PyrdxlP-dep_Trfase_small"/>
</dbReference>
<dbReference type="SUPFAM" id="SSF53383">
    <property type="entry name" value="PLP-dependent transferases"/>
    <property type="match status" value="1"/>
</dbReference>
<evidence type="ECO:0000256" key="1">
    <source>
        <dbReference type="ARBA" id="ARBA00001933"/>
    </source>
</evidence>
<feature type="domain" description="Aminotransferase class V" evidence="3">
    <location>
        <begin position="27"/>
        <end position="372"/>
    </location>
</feature>
<dbReference type="EMBL" id="BMJH01000002">
    <property type="protein sequence ID" value="GGC69107.1"/>
    <property type="molecule type" value="Genomic_DNA"/>
</dbReference>
<accession>A0A916UDL1</accession>
<dbReference type="InterPro" id="IPR015421">
    <property type="entry name" value="PyrdxlP-dep_Trfase_major"/>
</dbReference>
<dbReference type="AlphaFoldDB" id="A0A916UDL1"/>
<keyword evidence="5" id="KW-1185">Reference proteome</keyword>
<evidence type="ECO:0000313" key="5">
    <source>
        <dbReference type="Proteomes" id="UP000641514"/>
    </source>
</evidence>
<dbReference type="PANTHER" id="PTHR43586">
    <property type="entry name" value="CYSTEINE DESULFURASE"/>
    <property type="match status" value="1"/>
</dbReference>
<dbReference type="Pfam" id="PF00266">
    <property type="entry name" value="Aminotran_5"/>
    <property type="match status" value="1"/>
</dbReference>
<dbReference type="PANTHER" id="PTHR43586:SF8">
    <property type="entry name" value="CYSTEINE DESULFURASE 1, CHLOROPLASTIC"/>
    <property type="match status" value="1"/>
</dbReference>
<dbReference type="InterPro" id="IPR015424">
    <property type="entry name" value="PyrdxlP-dep_Trfase"/>
</dbReference>
<keyword evidence="4" id="KW-0456">Lyase</keyword>
<organism evidence="4 5">
    <name type="scientific">Hoyosella rhizosphaerae</name>
    <dbReference type="NCBI Taxonomy" id="1755582"/>
    <lineage>
        <taxon>Bacteria</taxon>
        <taxon>Bacillati</taxon>
        <taxon>Actinomycetota</taxon>
        <taxon>Actinomycetes</taxon>
        <taxon>Mycobacteriales</taxon>
        <taxon>Hoyosellaceae</taxon>
        <taxon>Hoyosella</taxon>
    </lineage>
</organism>
<dbReference type="Gene3D" id="3.90.1150.10">
    <property type="entry name" value="Aspartate Aminotransferase, domain 1"/>
    <property type="match status" value="1"/>
</dbReference>
<comment type="caution">
    <text evidence="4">The sequence shown here is derived from an EMBL/GenBank/DDBJ whole genome shotgun (WGS) entry which is preliminary data.</text>
</comment>
<protein>
    <submittedName>
        <fullName evidence="4">Hercynylcysteine sulfoxide lyase</fullName>
    </submittedName>
</protein>
<dbReference type="GO" id="GO:0016829">
    <property type="term" value="F:lyase activity"/>
    <property type="evidence" value="ECO:0007669"/>
    <property type="project" value="UniProtKB-KW"/>
</dbReference>
<gene>
    <name evidence="4" type="primary">egtE</name>
    <name evidence="4" type="ORF">GCM10011410_22390</name>
</gene>
<sequence length="383" mass="40611">MAVALPHPDVAEQFRAARSSLMGASIHLDSAAAGRMSDAVRLGISAHLDCEAQLGGYVAHEAANKIIDRGRADLGALCGLPPASIAFTESAVASLTSLLVQLQLPRNSVVAVLPNEYGLNVRLFNMFGFDVQTLPVVDSLGRADVDAVRAALIALNPRLVHLCQIASSRGIVQPTAEIVSVCRELRIPVVVDAAQGFGHVECDVGADAIYGTSRKWLCGPRGVGFIGVRPESVEAGVLSVQPELLESQEAYIAGRVGLSIAVREHHKLGPEKVRERLHAVGALVRDRLDGVAGWRVVEPAEERSSLTTLLPPQGWIDARVLEVRNALIQPATSEESTAVVTTFAGPERAPLSPAPATLRVSAHVDVTDDDLDVLADLLAIHSR</sequence>
<keyword evidence="2" id="KW-0663">Pyridoxal phosphate</keyword>
<dbReference type="Proteomes" id="UP000641514">
    <property type="component" value="Unassembled WGS sequence"/>
</dbReference>